<dbReference type="SUPFAM" id="SSF54690">
    <property type="entry name" value="Molybdopterin synthase subunit MoaE"/>
    <property type="match status" value="1"/>
</dbReference>
<keyword evidence="5" id="KW-0501">Molybdenum cofactor biosynthesis</keyword>
<evidence type="ECO:0000256" key="6">
    <source>
        <dbReference type="ARBA" id="ARBA00026066"/>
    </source>
</evidence>
<dbReference type="InterPro" id="IPR003448">
    <property type="entry name" value="Mopterin_biosynth_MoaE"/>
</dbReference>
<comment type="subunit">
    <text evidence="6">Heterotetramer of 2 MoaD subunits and 2 MoaE subunits. Also stable as homodimer. The enzyme changes between these two forms during catalysis.</text>
</comment>
<dbReference type="CDD" id="cd00756">
    <property type="entry name" value="MoaE"/>
    <property type="match status" value="1"/>
</dbReference>
<dbReference type="OrthoDB" id="9803224at2"/>
<evidence type="ECO:0000256" key="9">
    <source>
        <dbReference type="ARBA" id="ARBA00030781"/>
    </source>
</evidence>
<dbReference type="EMBL" id="LXQC01000158">
    <property type="protein sequence ID" value="TFE67210.1"/>
    <property type="molecule type" value="Genomic_DNA"/>
</dbReference>
<evidence type="ECO:0000256" key="8">
    <source>
        <dbReference type="ARBA" id="ARBA00030407"/>
    </source>
</evidence>
<comment type="pathway">
    <text evidence="1">Cofactor biosynthesis; molybdopterin biosynthesis.</text>
</comment>
<evidence type="ECO:0000256" key="1">
    <source>
        <dbReference type="ARBA" id="ARBA00005046"/>
    </source>
</evidence>
<keyword evidence="13" id="KW-1185">Reference proteome</keyword>
<dbReference type="Pfam" id="PF02391">
    <property type="entry name" value="MoaE"/>
    <property type="match status" value="1"/>
</dbReference>
<dbReference type="AlphaFoldDB" id="A0A4Y8P9R5"/>
<evidence type="ECO:0000256" key="2">
    <source>
        <dbReference type="ARBA" id="ARBA00005426"/>
    </source>
</evidence>
<organism evidence="12 13">
    <name type="scientific">Methylacidiphilum caldifontis</name>
    <dbReference type="NCBI Taxonomy" id="2795386"/>
    <lineage>
        <taxon>Bacteria</taxon>
        <taxon>Pseudomonadati</taxon>
        <taxon>Verrucomicrobiota</taxon>
        <taxon>Methylacidiphilae</taxon>
        <taxon>Methylacidiphilales</taxon>
        <taxon>Methylacidiphilaceae</taxon>
        <taxon>Methylacidiphilum (ex Ratnadevi et al. 2023)</taxon>
    </lineage>
</organism>
<protein>
    <recommendedName>
        <fullName evidence="4">Molybdopterin synthase catalytic subunit</fullName>
        <ecNumber evidence="3">2.8.1.12</ecNumber>
    </recommendedName>
    <alternativeName>
        <fullName evidence="9">MPT synthase subunit 2</fullName>
    </alternativeName>
    <alternativeName>
        <fullName evidence="7">Molybdenum cofactor biosynthesis protein E</fullName>
    </alternativeName>
    <alternativeName>
        <fullName evidence="8">Molybdopterin-converting factor large subunit</fullName>
    </alternativeName>
    <alternativeName>
        <fullName evidence="10">Molybdopterin-converting factor subunit 2</fullName>
    </alternativeName>
</protein>
<dbReference type="EC" id="2.8.1.12" evidence="3"/>
<dbReference type="InterPro" id="IPR036563">
    <property type="entry name" value="MoaE_sf"/>
</dbReference>
<name>A0A4Y8P9R5_9BACT</name>
<evidence type="ECO:0000256" key="5">
    <source>
        <dbReference type="ARBA" id="ARBA00023150"/>
    </source>
</evidence>
<evidence type="ECO:0000256" key="4">
    <source>
        <dbReference type="ARBA" id="ARBA00013858"/>
    </source>
</evidence>
<evidence type="ECO:0000313" key="12">
    <source>
        <dbReference type="EMBL" id="TFE67210.1"/>
    </source>
</evidence>
<dbReference type="Proteomes" id="UP000297713">
    <property type="component" value="Unassembled WGS sequence"/>
</dbReference>
<reference evidence="12 13" key="1">
    <citation type="submission" date="2016-05" db="EMBL/GenBank/DDBJ databases">
        <title>Diversity and Homogeneity among Thermoacidophilic Verrucomicrobia Methanotrophs Linked with Geographical Origin.</title>
        <authorList>
            <person name="Erikstad H.-A."/>
            <person name="Smestad N.B."/>
            <person name="Ceballos R.M."/>
            <person name="Birkeland N.-K."/>
        </authorList>
    </citation>
    <scope>NUCLEOTIDE SEQUENCE [LARGE SCALE GENOMIC DNA]</scope>
    <source>
        <strain evidence="12 13">Phi</strain>
    </source>
</reference>
<evidence type="ECO:0000313" key="13">
    <source>
        <dbReference type="Proteomes" id="UP000297713"/>
    </source>
</evidence>
<evidence type="ECO:0000256" key="7">
    <source>
        <dbReference type="ARBA" id="ARBA00029745"/>
    </source>
</evidence>
<evidence type="ECO:0000256" key="10">
    <source>
        <dbReference type="ARBA" id="ARBA00032474"/>
    </source>
</evidence>
<dbReference type="RefSeq" id="WP_134440606.1">
    <property type="nucleotide sequence ID" value="NZ_CP065957.1"/>
</dbReference>
<proteinExistence type="inferred from homology"/>
<comment type="caution">
    <text evidence="12">The sequence shown here is derived from an EMBL/GenBank/DDBJ whole genome shotgun (WGS) entry which is preliminary data.</text>
</comment>
<accession>A0A4Y8P9R5</accession>
<comment type="catalytic activity">
    <reaction evidence="11">
        <text>2 [molybdopterin-synthase sulfur-carrier protein]-C-terminal-Gly-aminoethanethioate + cyclic pyranopterin phosphate + H2O = molybdopterin + 2 [molybdopterin-synthase sulfur-carrier protein]-C-terminal Gly-Gly + 2 H(+)</text>
        <dbReference type="Rhea" id="RHEA:26333"/>
        <dbReference type="Rhea" id="RHEA-COMP:12202"/>
        <dbReference type="Rhea" id="RHEA-COMP:19907"/>
        <dbReference type="ChEBI" id="CHEBI:15377"/>
        <dbReference type="ChEBI" id="CHEBI:15378"/>
        <dbReference type="ChEBI" id="CHEBI:58698"/>
        <dbReference type="ChEBI" id="CHEBI:59648"/>
        <dbReference type="ChEBI" id="CHEBI:90778"/>
        <dbReference type="ChEBI" id="CHEBI:232372"/>
        <dbReference type="EC" id="2.8.1.12"/>
    </reaction>
</comment>
<gene>
    <name evidence="12" type="ORF">A7Q10_09820</name>
</gene>
<dbReference type="PANTHER" id="PTHR23404">
    <property type="entry name" value="MOLYBDOPTERIN SYNTHASE RELATED"/>
    <property type="match status" value="1"/>
</dbReference>
<dbReference type="GO" id="GO:0006777">
    <property type="term" value="P:Mo-molybdopterin cofactor biosynthetic process"/>
    <property type="evidence" value="ECO:0007669"/>
    <property type="project" value="UniProtKB-KW"/>
</dbReference>
<evidence type="ECO:0000256" key="11">
    <source>
        <dbReference type="ARBA" id="ARBA00049878"/>
    </source>
</evidence>
<evidence type="ECO:0000256" key="3">
    <source>
        <dbReference type="ARBA" id="ARBA00011950"/>
    </source>
</evidence>
<comment type="similarity">
    <text evidence="2">Belongs to the MoaE family.</text>
</comment>
<dbReference type="Gene3D" id="3.90.1170.40">
    <property type="entry name" value="Molybdopterin biosynthesis MoaE subunit"/>
    <property type="match status" value="1"/>
</dbReference>
<dbReference type="GO" id="GO:0030366">
    <property type="term" value="F:molybdopterin synthase activity"/>
    <property type="evidence" value="ECO:0007669"/>
    <property type="project" value="UniProtKB-EC"/>
</dbReference>
<sequence length="138" mass="15721">MEIEILITEKPIVVPPLEFPLQGETGAIIEFWGVVRLMEKGKKIAGLDYEAYQPMAKKILYEIAEELSKKYPCKKIEVHHRLGAVAVGEPSLFIRIFGKHRMEAFQFAQEYIDKLKAEVPIWKNPLTYGPSCLSSVQS</sequence>